<comment type="caution">
    <text evidence="3">The sequence shown here is derived from an EMBL/GenBank/DDBJ whole genome shotgun (WGS) entry which is preliminary data.</text>
</comment>
<proteinExistence type="predicted"/>
<feature type="region of interest" description="Disordered" evidence="1">
    <location>
        <begin position="1"/>
        <end position="20"/>
    </location>
</feature>
<feature type="compositionally biased region" description="Basic and acidic residues" evidence="1">
    <location>
        <begin position="1"/>
        <end position="15"/>
    </location>
</feature>
<accession>A0A9P4QKI4</accession>
<dbReference type="OrthoDB" id="2157530at2759"/>
<keyword evidence="4" id="KW-1185">Reference proteome</keyword>
<dbReference type="AlphaFoldDB" id="A0A9P4QKI4"/>
<gene>
    <name evidence="3" type="ORF">EJ04DRAFT_595246</name>
</gene>
<dbReference type="Proteomes" id="UP000799444">
    <property type="component" value="Unassembled WGS sequence"/>
</dbReference>
<reference evidence="3" key="1">
    <citation type="journal article" date="2020" name="Stud. Mycol.">
        <title>101 Dothideomycetes genomes: a test case for predicting lifestyles and emergence of pathogens.</title>
        <authorList>
            <person name="Haridas S."/>
            <person name="Albert R."/>
            <person name="Binder M."/>
            <person name="Bloem J."/>
            <person name="Labutti K."/>
            <person name="Salamov A."/>
            <person name="Andreopoulos B."/>
            <person name="Baker S."/>
            <person name="Barry K."/>
            <person name="Bills G."/>
            <person name="Bluhm B."/>
            <person name="Cannon C."/>
            <person name="Castanera R."/>
            <person name="Culley D."/>
            <person name="Daum C."/>
            <person name="Ezra D."/>
            <person name="Gonzalez J."/>
            <person name="Henrissat B."/>
            <person name="Kuo A."/>
            <person name="Liang C."/>
            <person name="Lipzen A."/>
            <person name="Lutzoni F."/>
            <person name="Magnuson J."/>
            <person name="Mondo S."/>
            <person name="Nolan M."/>
            <person name="Ohm R."/>
            <person name="Pangilinan J."/>
            <person name="Park H.-J."/>
            <person name="Ramirez L."/>
            <person name="Alfaro M."/>
            <person name="Sun H."/>
            <person name="Tritt A."/>
            <person name="Yoshinaga Y."/>
            <person name="Zwiers L.-H."/>
            <person name="Turgeon B."/>
            <person name="Goodwin S."/>
            <person name="Spatafora J."/>
            <person name="Crous P."/>
            <person name="Grigoriev I."/>
        </authorList>
    </citation>
    <scope>NUCLEOTIDE SEQUENCE</scope>
    <source>
        <strain evidence="3">CBS 125425</strain>
    </source>
</reference>
<sequence length="529" mass="59529">MYQDYQRTDPPDTRVDPAFPEDGAWPRRLLHIGSLKSYPWRPGNIYNGISEPEYFAVTYTWGRWEIPADSNPSLAHLDFGTPWPIPRVEPARFTPLQFTHLLKSLPTLPQAPVRFRSDPWTDVKFVWIDVACIDQRVGSREKELEIGRQAAIFRGAKDVFAWLHEFENQDSDELYRKLRHGAEVLQSCISDLGKCTLEDKKLVEKALNTSGMDASKEEATMVATKIWLHAKGKAALPPKMSNGRSDPQLDSLQKRADALLTLVETSSIVWKTKKPPKLTDVEKIQKLVVDVKELSGLVEDFRHSAGLIATAVDGFTLEPWFSSLWTLQEAYLRPSAYLLDRNADFWVKVHPRIQLDNFIDLLHKVIACFVGSDIENTVLATEIRPRVEGLGCLELRSKLPTILLKASQQRIVHPTRVHDRVYGIMQVFGFKLGRATPDCPPDAEFTLGELEEQLGASLLRKSPILSQLFYHTHPAPPGKGWRMCATVGIPQLANRIDILLHGPWSKIEAGAKLSVETIGGVTVGHFSAI</sequence>
<dbReference type="InterPro" id="IPR052895">
    <property type="entry name" value="HetReg/Transcr_Mod"/>
</dbReference>
<feature type="domain" description="Heterokaryon incompatibility" evidence="2">
    <location>
        <begin position="54"/>
        <end position="182"/>
    </location>
</feature>
<dbReference type="PANTHER" id="PTHR24148:SF64">
    <property type="entry name" value="HETEROKARYON INCOMPATIBILITY DOMAIN-CONTAINING PROTEIN"/>
    <property type="match status" value="1"/>
</dbReference>
<dbReference type="EMBL" id="ML996336">
    <property type="protein sequence ID" value="KAF2727375.1"/>
    <property type="molecule type" value="Genomic_DNA"/>
</dbReference>
<organism evidence="3 4">
    <name type="scientific">Polyplosphaeria fusca</name>
    <dbReference type="NCBI Taxonomy" id="682080"/>
    <lineage>
        <taxon>Eukaryota</taxon>
        <taxon>Fungi</taxon>
        <taxon>Dikarya</taxon>
        <taxon>Ascomycota</taxon>
        <taxon>Pezizomycotina</taxon>
        <taxon>Dothideomycetes</taxon>
        <taxon>Pleosporomycetidae</taxon>
        <taxon>Pleosporales</taxon>
        <taxon>Tetraplosphaeriaceae</taxon>
        <taxon>Polyplosphaeria</taxon>
    </lineage>
</organism>
<evidence type="ECO:0000259" key="2">
    <source>
        <dbReference type="Pfam" id="PF06985"/>
    </source>
</evidence>
<evidence type="ECO:0000313" key="3">
    <source>
        <dbReference type="EMBL" id="KAF2727375.1"/>
    </source>
</evidence>
<dbReference type="PANTHER" id="PTHR24148">
    <property type="entry name" value="ANKYRIN REPEAT DOMAIN-CONTAINING PROTEIN 39 HOMOLOG-RELATED"/>
    <property type="match status" value="1"/>
</dbReference>
<dbReference type="InterPro" id="IPR010730">
    <property type="entry name" value="HET"/>
</dbReference>
<evidence type="ECO:0000313" key="4">
    <source>
        <dbReference type="Proteomes" id="UP000799444"/>
    </source>
</evidence>
<name>A0A9P4QKI4_9PLEO</name>
<evidence type="ECO:0000256" key="1">
    <source>
        <dbReference type="SAM" id="MobiDB-lite"/>
    </source>
</evidence>
<protein>
    <recommendedName>
        <fullName evidence="2">Heterokaryon incompatibility domain-containing protein</fullName>
    </recommendedName>
</protein>
<dbReference type="Pfam" id="PF06985">
    <property type="entry name" value="HET"/>
    <property type="match status" value="1"/>
</dbReference>